<dbReference type="Pfam" id="PF02214">
    <property type="entry name" value="BTB_2"/>
    <property type="match status" value="1"/>
</dbReference>
<dbReference type="EMBL" id="VWYN01009584">
    <property type="protein sequence ID" value="NXR48052.1"/>
    <property type="molecule type" value="Genomic_DNA"/>
</dbReference>
<proteinExistence type="predicted"/>
<dbReference type="GO" id="GO:0051260">
    <property type="term" value="P:protein homooligomerization"/>
    <property type="evidence" value="ECO:0007669"/>
    <property type="project" value="InterPro"/>
</dbReference>
<dbReference type="InterPro" id="IPR001646">
    <property type="entry name" value="5peptide_repeat"/>
</dbReference>
<dbReference type="InterPro" id="IPR011333">
    <property type="entry name" value="SKP1/BTB/POZ_sf"/>
</dbReference>
<comment type="function">
    <text evidence="5">Substrate-specific adapter of a BCR (BTB-CUL3-RBX1) E3 ubiquitin-protein ligase complex, which mediates the ubiquitination of target proteins, leading to their degradation by the proteasome.</text>
</comment>
<gene>
    <name evidence="9" type="primary">Kctd9</name>
    <name evidence="9" type="ORF">HIPICT_R05820</name>
</gene>
<keyword evidence="3" id="KW-0677">Repeat</keyword>
<feature type="non-terminal residue" evidence="9">
    <location>
        <position position="392"/>
    </location>
</feature>
<dbReference type="InterPro" id="IPR021789">
    <property type="entry name" value="KHA_dom"/>
</dbReference>
<dbReference type="CDD" id="cd18368">
    <property type="entry name" value="BTB_POZ_KCTD9"/>
    <property type="match status" value="1"/>
</dbReference>
<dbReference type="SUPFAM" id="SSF54695">
    <property type="entry name" value="POZ domain"/>
    <property type="match status" value="1"/>
</dbReference>
<accession>A0A7L2LLP1</accession>
<organism evidence="9 10">
    <name type="scientific">Hippolais icterina</name>
    <name type="common">icterine warbler</name>
    <dbReference type="NCBI Taxonomy" id="68497"/>
    <lineage>
        <taxon>Eukaryota</taxon>
        <taxon>Metazoa</taxon>
        <taxon>Chordata</taxon>
        <taxon>Craniata</taxon>
        <taxon>Vertebrata</taxon>
        <taxon>Euteleostomi</taxon>
        <taxon>Archelosauria</taxon>
        <taxon>Archosauria</taxon>
        <taxon>Dinosauria</taxon>
        <taxon>Saurischia</taxon>
        <taxon>Theropoda</taxon>
        <taxon>Coelurosauria</taxon>
        <taxon>Aves</taxon>
        <taxon>Neognathae</taxon>
        <taxon>Neoaves</taxon>
        <taxon>Telluraves</taxon>
        <taxon>Australaves</taxon>
        <taxon>Passeriformes</taxon>
        <taxon>Sylvioidea</taxon>
        <taxon>Sylviidae</taxon>
        <taxon>Acrocephalinae</taxon>
        <taxon>Hippolais</taxon>
    </lineage>
</organism>
<evidence type="ECO:0000313" key="10">
    <source>
        <dbReference type="Proteomes" id="UP000527178"/>
    </source>
</evidence>
<dbReference type="GO" id="GO:0035556">
    <property type="term" value="P:intracellular signal transduction"/>
    <property type="evidence" value="ECO:0007669"/>
    <property type="project" value="InterPro"/>
</dbReference>
<dbReference type="AlphaFoldDB" id="A0A7L2LLP1"/>
<name>A0A7L2LLP1_9SYLV</name>
<dbReference type="InterPro" id="IPR036572">
    <property type="entry name" value="Doublecortin_dom_sf"/>
</dbReference>
<comment type="pathway">
    <text evidence="1">Protein modification; protein ubiquitination.</text>
</comment>
<feature type="domain" description="KHA" evidence="8">
    <location>
        <begin position="3"/>
        <end position="82"/>
    </location>
</feature>
<evidence type="ECO:0000256" key="1">
    <source>
        <dbReference type="ARBA" id="ARBA00004906"/>
    </source>
</evidence>
<dbReference type="Gene3D" id="3.30.710.10">
    <property type="entry name" value="Potassium Channel Kv1.1, Chain A"/>
    <property type="match status" value="1"/>
</dbReference>
<dbReference type="InterPro" id="IPR051082">
    <property type="entry name" value="Pentapeptide-BTB/POZ_domain"/>
</dbReference>
<dbReference type="SUPFAM" id="SSF141571">
    <property type="entry name" value="Pentapeptide repeat-like"/>
    <property type="match status" value="1"/>
</dbReference>
<sequence>MRRVTLFVNGSARNGKVVAVYGTLSDLLSVASNKLGIKATSVYNGKGGLIDDIALIRDDDVLFVCEGEPFIDPQTDGRAQEELTGSHTDWLTLNVGGRYFTTTRSTLVNKEPDSMLAHMFKDKDAWGNKQDPRGAFLIDRSPEYFEPILNYLRHGQLIVNDGINLLGVLEEARFFGIDSLIEHLEIAIKIYIHNHPAVFLLILLCLNLPLPSCDHFGAVHCLFQGLNFSGADLSRLDLRYINFKMANLSRCNLAHANLCCANLERADLSGSVLDCANLQGVKMLCSNAEGASLKGCNFEDPSGLKANLEGANLKGVDMEGSQMTGINLRVATLKNAKLKNCNLRGATLAGTDLENCDLSGCDLQEANLRGSNVKGAIFEEMLTPLHMSQSVR</sequence>
<dbReference type="SMART" id="SM00225">
    <property type="entry name" value="BTB"/>
    <property type="match status" value="1"/>
</dbReference>
<dbReference type="PROSITE" id="PS51490">
    <property type="entry name" value="KHA"/>
    <property type="match status" value="1"/>
</dbReference>
<evidence type="ECO:0000256" key="5">
    <source>
        <dbReference type="ARBA" id="ARBA00053523"/>
    </source>
</evidence>
<dbReference type="Pfam" id="PF00805">
    <property type="entry name" value="Pentapeptide"/>
    <property type="match status" value="2"/>
</dbReference>
<dbReference type="PROSITE" id="PS50097">
    <property type="entry name" value="BTB"/>
    <property type="match status" value="1"/>
</dbReference>
<keyword evidence="10" id="KW-1185">Reference proteome</keyword>
<dbReference type="CDD" id="cd17073">
    <property type="entry name" value="KHA"/>
    <property type="match status" value="1"/>
</dbReference>
<dbReference type="SUPFAM" id="SSF89837">
    <property type="entry name" value="Doublecortin (DC)"/>
    <property type="match status" value="1"/>
</dbReference>
<dbReference type="PANTHER" id="PTHR14136:SF17">
    <property type="entry name" value="BTB_POZ DOMAIN-CONTAINING PROTEIN KCTD9"/>
    <property type="match status" value="1"/>
</dbReference>
<feature type="domain" description="BTB" evidence="7">
    <location>
        <begin position="91"/>
        <end position="161"/>
    </location>
</feature>
<evidence type="ECO:0000256" key="3">
    <source>
        <dbReference type="ARBA" id="ARBA00022737"/>
    </source>
</evidence>
<dbReference type="FunFam" id="3.30.710.10:FF:000044">
    <property type="entry name" value="BTB/POZ domain-containing protein KCTD9 isoform X1"/>
    <property type="match status" value="1"/>
</dbReference>
<dbReference type="InterPro" id="IPR003131">
    <property type="entry name" value="T1-type_BTB"/>
</dbReference>
<keyword evidence="2" id="KW-0597">Phosphoprotein</keyword>
<evidence type="ECO:0000259" key="7">
    <source>
        <dbReference type="PROSITE" id="PS50097"/>
    </source>
</evidence>
<comment type="caution">
    <text evidence="9">The sequence shown here is derived from an EMBL/GenBank/DDBJ whole genome shotgun (WGS) entry which is preliminary data.</text>
</comment>
<evidence type="ECO:0000256" key="4">
    <source>
        <dbReference type="ARBA" id="ARBA00022786"/>
    </source>
</evidence>
<feature type="non-terminal residue" evidence="9">
    <location>
        <position position="1"/>
    </location>
</feature>
<protein>
    <recommendedName>
        <fullName evidence="6">BTB/POZ domain-containing protein KCTD9</fullName>
    </recommendedName>
</protein>
<evidence type="ECO:0000259" key="8">
    <source>
        <dbReference type="PROSITE" id="PS51490"/>
    </source>
</evidence>
<evidence type="ECO:0000256" key="6">
    <source>
        <dbReference type="ARBA" id="ARBA00073142"/>
    </source>
</evidence>
<reference evidence="9 10" key="1">
    <citation type="submission" date="2019-09" db="EMBL/GenBank/DDBJ databases">
        <title>Bird 10,000 Genomes (B10K) Project - Family phase.</title>
        <authorList>
            <person name="Zhang G."/>
        </authorList>
    </citation>
    <scope>NUCLEOTIDE SEQUENCE [LARGE SCALE GENOMIC DNA]</scope>
    <source>
        <strain evidence="9">B10K-DU-002-18</strain>
        <tissue evidence="9">Muscle</tissue>
    </source>
</reference>
<keyword evidence="4" id="KW-0833">Ubl conjugation pathway</keyword>
<dbReference type="Proteomes" id="UP000527178">
    <property type="component" value="Unassembled WGS sequence"/>
</dbReference>
<dbReference type="FunFam" id="2.160.20.80:FF:000002">
    <property type="entry name" value="Potassium channel tetramerization domain-containing 9a"/>
    <property type="match status" value="1"/>
</dbReference>
<evidence type="ECO:0000313" key="9">
    <source>
        <dbReference type="EMBL" id="NXR48052.1"/>
    </source>
</evidence>
<dbReference type="Gene3D" id="2.160.20.80">
    <property type="entry name" value="E3 ubiquitin-protein ligase SopA"/>
    <property type="match status" value="1"/>
</dbReference>
<dbReference type="PANTHER" id="PTHR14136">
    <property type="entry name" value="BTB_POZ DOMAIN-CONTAINING PROTEIN KCTD9"/>
    <property type="match status" value="1"/>
</dbReference>
<dbReference type="InterPro" id="IPR000210">
    <property type="entry name" value="BTB/POZ_dom"/>
</dbReference>
<evidence type="ECO:0000256" key="2">
    <source>
        <dbReference type="ARBA" id="ARBA00022553"/>
    </source>
</evidence>
<dbReference type="Pfam" id="PF11834">
    <property type="entry name" value="KHA"/>
    <property type="match status" value="1"/>
</dbReference>